<comment type="caution">
    <text evidence="7">The sequence shown here is derived from an EMBL/GenBank/DDBJ whole genome shotgun (WGS) entry which is preliminary data.</text>
</comment>
<dbReference type="EMBL" id="JBFOLJ010000001">
    <property type="protein sequence ID" value="KAL2557629.1"/>
    <property type="molecule type" value="Genomic_DNA"/>
</dbReference>
<keyword evidence="2" id="KW-0238">DNA-binding</keyword>
<evidence type="ECO:0000259" key="6">
    <source>
        <dbReference type="PROSITE" id="PS51005"/>
    </source>
</evidence>
<sequence>MNTIQYSNDLIQPSPQLMDSNQNYVKFYNQQAMNTIQYTNYLIQPHSESMDSNHDYMNFYNQEAMNLTINPYGYFDNQPTSEWKKNLPPGHRFKPYDEELLKHYLLAKVEGKYIFPGVINNDIDVYQCHPSKLPSALVDEDSEYAYFFTLRERKFEKGQRADRCTKDSKGHWKMTSSIHEVFDDMDGSLLGRKNTLVYFEKAAQKQKGSVGIKTNWIMHEYVLDKSLVPPKNDKKHDIVLCRIRNKEENKGKKKNEKNEASEMASPCLWNCHDGSIIENCDYHNHDECNEHKTKLNIYSLIYESGDGFTLSSKIFMMVPSLRNAIIRTINDGEIKLPDEWNEHKTKYNMYSLGFVMMYFEIFWFFWGGGGF</sequence>
<keyword evidence="1" id="KW-0805">Transcription regulation</keyword>
<dbReference type="GO" id="GO:0003677">
    <property type="term" value="F:DNA binding"/>
    <property type="evidence" value="ECO:0007669"/>
    <property type="project" value="UniProtKB-KW"/>
</dbReference>
<feature type="domain" description="NAC" evidence="6">
    <location>
        <begin position="87"/>
        <end position="246"/>
    </location>
</feature>
<keyword evidence="8" id="KW-1185">Reference proteome</keyword>
<accession>A0ABD1X6W0</accession>
<evidence type="ECO:0000256" key="5">
    <source>
        <dbReference type="SAM" id="Phobius"/>
    </source>
</evidence>
<protein>
    <submittedName>
        <fullName evidence="7">NAC domain-containing protein</fullName>
    </submittedName>
</protein>
<keyword evidence="5" id="KW-0812">Transmembrane</keyword>
<evidence type="ECO:0000313" key="8">
    <source>
        <dbReference type="Proteomes" id="UP001604277"/>
    </source>
</evidence>
<dbReference type="Gene3D" id="2.170.150.80">
    <property type="entry name" value="NAC domain"/>
    <property type="match status" value="1"/>
</dbReference>
<organism evidence="7 8">
    <name type="scientific">Forsythia ovata</name>
    <dbReference type="NCBI Taxonomy" id="205694"/>
    <lineage>
        <taxon>Eukaryota</taxon>
        <taxon>Viridiplantae</taxon>
        <taxon>Streptophyta</taxon>
        <taxon>Embryophyta</taxon>
        <taxon>Tracheophyta</taxon>
        <taxon>Spermatophyta</taxon>
        <taxon>Magnoliopsida</taxon>
        <taxon>eudicotyledons</taxon>
        <taxon>Gunneridae</taxon>
        <taxon>Pentapetalae</taxon>
        <taxon>asterids</taxon>
        <taxon>lamiids</taxon>
        <taxon>Lamiales</taxon>
        <taxon>Oleaceae</taxon>
        <taxon>Forsythieae</taxon>
        <taxon>Forsythia</taxon>
    </lineage>
</organism>
<dbReference type="PROSITE" id="PS51005">
    <property type="entry name" value="NAC"/>
    <property type="match status" value="1"/>
</dbReference>
<dbReference type="Pfam" id="PF02365">
    <property type="entry name" value="NAM"/>
    <property type="match status" value="1"/>
</dbReference>
<evidence type="ECO:0000256" key="4">
    <source>
        <dbReference type="ARBA" id="ARBA00023242"/>
    </source>
</evidence>
<dbReference type="PANTHER" id="PTHR31719:SF94">
    <property type="entry name" value="PROTEIN ATAF2"/>
    <property type="match status" value="1"/>
</dbReference>
<keyword evidence="5" id="KW-0472">Membrane</keyword>
<dbReference type="Proteomes" id="UP001604277">
    <property type="component" value="Unassembled WGS sequence"/>
</dbReference>
<dbReference type="SUPFAM" id="SSF101941">
    <property type="entry name" value="NAC domain"/>
    <property type="match status" value="1"/>
</dbReference>
<evidence type="ECO:0000256" key="3">
    <source>
        <dbReference type="ARBA" id="ARBA00023163"/>
    </source>
</evidence>
<evidence type="ECO:0000313" key="7">
    <source>
        <dbReference type="EMBL" id="KAL2557629.1"/>
    </source>
</evidence>
<dbReference type="InterPro" id="IPR003441">
    <property type="entry name" value="NAC-dom"/>
</dbReference>
<name>A0ABD1X6W0_9LAMI</name>
<gene>
    <name evidence="7" type="ORF">Fot_02368</name>
</gene>
<proteinExistence type="predicted"/>
<dbReference type="AlphaFoldDB" id="A0ABD1X6W0"/>
<evidence type="ECO:0000256" key="1">
    <source>
        <dbReference type="ARBA" id="ARBA00023015"/>
    </source>
</evidence>
<evidence type="ECO:0000256" key="2">
    <source>
        <dbReference type="ARBA" id="ARBA00023125"/>
    </source>
</evidence>
<keyword evidence="4" id="KW-0539">Nucleus</keyword>
<feature type="transmembrane region" description="Helical" evidence="5">
    <location>
        <begin position="347"/>
        <end position="366"/>
    </location>
</feature>
<dbReference type="PANTHER" id="PTHR31719">
    <property type="entry name" value="NAC TRANSCRIPTION FACTOR 56"/>
    <property type="match status" value="1"/>
</dbReference>
<keyword evidence="5" id="KW-1133">Transmembrane helix</keyword>
<dbReference type="InterPro" id="IPR036093">
    <property type="entry name" value="NAC_dom_sf"/>
</dbReference>
<reference evidence="8" key="1">
    <citation type="submission" date="2024-07" db="EMBL/GenBank/DDBJ databases">
        <title>Two chromosome-level genome assemblies of Korean endemic species Abeliophyllum distichum and Forsythia ovata (Oleaceae).</title>
        <authorList>
            <person name="Jang H."/>
        </authorList>
    </citation>
    <scope>NUCLEOTIDE SEQUENCE [LARGE SCALE GENOMIC DNA]</scope>
</reference>
<keyword evidence="3" id="KW-0804">Transcription</keyword>